<evidence type="ECO:0000256" key="3">
    <source>
        <dbReference type="ARBA" id="ARBA00022801"/>
    </source>
</evidence>
<evidence type="ECO:0000256" key="2">
    <source>
        <dbReference type="ARBA" id="ARBA00022487"/>
    </source>
</evidence>
<dbReference type="PANTHER" id="PTHR43142:SF1">
    <property type="entry name" value="CARBOXYLIC ESTER HYDROLASE"/>
    <property type="match status" value="1"/>
</dbReference>
<dbReference type="Pfam" id="PF00135">
    <property type="entry name" value="COesterase"/>
    <property type="match status" value="1"/>
</dbReference>
<dbReference type="AlphaFoldDB" id="A0A9P0LTJ1"/>
<evidence type="ECO:0000313" key="9">
    <source>
        <dbReference type="Proteomes" id="UP001152888"/>
    </source>
</evidence>
<proteinExistence type="inferred from homology"/>
<dbReference type="InterPro" id="IPR002018">
    <property type="entry name" value="CarbesteraseB"/>
</dbReference>
<dbReference type="GO" id="GO:0052689">
    <property type="term" value="F:carboxylic ester hydrolase activity"/>
    <property type="evidence" value="ECO:0007669"/>
    <property type="project" value="UniProtKB-KW"/>
</dbReference>
<evidence type="ECO:0000256" key="6">
    <source>
        <dbReference type="RuleBase" id="RU361235"/>
    </source>
</evidence>
<gene>
    <name evidence="8" type="ORF">ACAOBT_LOCUS26742</name>
</gene>
<feature type="signal peptide" evidence="6">
    <location>
        <begin position="1"/>
        <end position="19"/>
    </location>
</feature>
<evidence type="ECO:0000259" key="7">
    <source>
        <dbReference type="Pfam" id="PF00135"/>
    </source>
</evidence>
<evidence type="ECO:0000313" key="8">
    <source>
        <dbReference type="EMBL" id="CAH2002354.1"/>
    </source>
</evidence>
<dbReference type="PANTHER" id="PTHR43142">
    <property type="entry name" value="CARBOXYLIC ESTER HYDROLASE"/>
    <property type="match status" value="1"/>
</dbReference>
<comment type="similarity">
    <text evidence="1 6">Belongs to the type-B carboxylesterase/lipase family.</text>
</comment>
<evidence type="ECO:0000256" key="4">
    <source>
        <dbReference type="ARBA" id="ARBA00023157"/>
    </source>
</evidence>
<evidence type="ECO:0000256" key="5">
    <source>
        <dbReference type="ARBA" id="ARBA00023180"/>
    </source>
</evidence>
<dbReference type="InterPro" id="IPR019826">
    <property type="entry name" value="Carboxylesterase_B_AS"/>
</dbReference>
<reference evidence="8" key="1">
    <citation type="submission" date="2022-03" db="EMBL/GenBank/DDBJ databases">
        <authorList>
            <person name="Sayadi A."/>
        </authorList>
    </citation>
    <scope>NUCLEOTIDE SEQUENCE</scope>
</reference>
<organism evidence="8 9">
    <name type="scientific">Acanthoscelides obtectus</name>
    <name type="common">Bean weevil</name>
    <name type="synonym">Bruchus obtectus</name>
    <dbReference type="NCBI Taxonomy" id="200917"/>
    <lineage>
        <taxon>Eukaryota</taxon>
        <taxon>Metazoa</taxon>
        <taxon>Ecdysozoa</taxon>
        <taxon>Arthropoda</taxon>
        <taxon>Hexapoda</taxon>
        <taxon>Insecta</taxon>
        <taxon>Pterygota</taxon>
        <taxon>Neoptera</taxon>
        <taxon>Endopterygota</taxon>
        <taxon>Coleoptera</taxon>
        <taxon>Polyphaga</taxon>
        <taxon>Cucujiformia</taxon>
        <taxon>Chrysomeloidea</taxon>
        <taxon>Chrysomelidae</taxon>
        <taxon>Bruchinae</taxon>
        <taxon>Bruchini</taxon>
        <taxon>Acanthoscelides</taxon>
    </lineage>
</organism>
<keyword evidence="4" id="KW-1015">Disulfide bond</keyword>
<keyword evidence="6" id="KW-0732">Signal</keyword>
<protein>
    <recommendedName>
        <fullName evidence="6">Carboxylic ester hydrolase</fullName>
        <ecNumber evidence="6">3.1.1.-</ecNumber>
    </recommendedName>
</protein>
<name>A0A9P0LTJ1_ACAOB</name>
<comment type="caution">
    <text evidence="8">The sequence shown here is derived from an EMBL/GenBank/DDBJ whole genome shotgun (WGS) entry which is preliminary data.</text>
</comment>
<accession>A0A9P0LTJ1</accession>
<dbReference type="OrthoDB" id="6846267at2759"/>
<sequence>MKMLKGYITVLCFLGIKCAVTTVSDHPQVETKLGKVEGTWRTSFDGRKYAAFEGVPYAKPPTGDRRFKEPQPIESWKGVWNATRIYVCPQSTTDFSDNVQGEEDCLYMNVYVPKIGSKQLLDVVAHIHGGFFMTGYSQKGIGDKYIMGKDIVVVSFNYRLGALGFLSTEDDVVPGNNGLKDQALALKWIQENIEAFGGNRQSVTLTGCSAGGVSVHMHYLSPYSKGLFHRGISHSGTAIASKVIQHSPLETARTLAQNVGCNFTSTKMMVDCLRTRPASLLVDKTKQCLQPFKHFPCCPFAPVIEKSGKKPFLADHPYKLLKKGKVQDLPWITSVVADDGLVFSIFIRKSMDEINEKWNDFSGRHIVHYYDSYPQVLDKIKKHYAALDDDDNTLTADELTQMATDRAYLVPMQTAAKLQSSITNSPVYVYQFNYEGENSVKHIMAPNEEVKGVCHGDDMIYFMGGAIVKPLSEKDIRMKNICMDILQSYASKGVPSINNSGWEPMKKDFVYYAINSPDDIQKRIEKDFDSKKFWDSLGLLENENSVTKHDEL</sequence>
<keyword evidence="5" id="KW-0325">Glycoprotein</keyword>
<keyword evidence="3 6" id="KW-0378">Hydrolase</keyword>
<dbReference type="Proteomes" id="UP001152888">
    <property type="component" value="Unassembled WGS sequence"/>
</dbReference>
<evidence type="ECO:0000256" key="1">
    <source>
        <dbReference type="ARBA" id="ARBA00005964"/>
    </source>
</evidence>
<dbReference type="PROSITE" id="PS00122">
    <property type="entry name" value="CARBOXYLESTERASE_B_1"/>
    <property type="match status" value="1"/>
</dbReference>
<keyword evidence="2" id="KW-0719">Serine esterase</keyword>
<feature type="chain" id="PRO_5040540662" description="Carboxylic ester hydrolase" evidence="6">
    <location>
        <begin position="20"/>
        <end position="552"/>
    </location>
</feature>
<dbReference type="EC" id="3.1.1.-" evidence="6"/>
<feature type="domain" description="Carboxylesterase type B" evidence="7">
    <location>
        <begin position="26"/>
        <end position="523"/>
    </location>
</feature>
<dbReference type="EMBL" id="CAKOFQ010007491">
    <property type="protein sequence ID" value="CAH2002354.1"/>
    <property type="molecule type" value="Genomic_DNA"/>
</dbReference>
<keyword evidence="9" id="KW-1185">Reference proteome</keyword>
<dbReference type="SUPFAM" id="SSF53474">
    <property type="entry name" value="alpha/beta-Hydrolases"/>
    <property type="match status" value="1"/>
</dbReference>
<dbReference type="InterPro" id="IPR029058">
    <property type="entry name" value="AB_hydrolase_fold"/>
</dbReference>
<dbReference type="Gene3D" id="3.40.50.1820">
    <property type="entry name" value="alpha/beta hydrolase"/>
    <property type="match status" value="1"/>
</dbReference>